<keyword evidence="3" id="KW-1185">Reference proteome</keyword>
<evidence type="ECO:0000313" key="3">
    <source>
        <dbReference type="Proteomes" id="UP001303160"/>
    </source>
</evidence>
<dbReference type="Pfam" id="PF06985">
    <property type="entry name" value="HET"/>
    <property type="match status" value="1"/>
</dbReference>
<comment type="caution">
    <text evidence="2">The sequence shown here is derived from an EMBL/GenBank/DDBJ whole genome shotgun (WGS) entry which is preliminary data.</text>
</comment>
<dbReference type="PANTHER" id="PTHR33112">
    <property type="entry name" value="DOMAIN PROTEIN, PUTATIVE-RELATED"/>
    <property type="match status" value="1"/>
</dbReference>
<evidence type="ECO:0000259" key="1">
    <source>
        <dbReference type="Pfam" id="PF06985"/>
    </source>
</evidence>
<organism evidence="2 3">
    <name type="scientific">Triangularia verruculosa</name>
    <dbReference type="NCBI Taxonomy" id="2587418"/>
    <lineage>
        <taxon>Eukaryota</taxon>
        <taxon>Fungi</taxon>
        <taxon>Dikarya</taxon>
        <taxon>Ascomycota</taxon>
        <taxon>Pezizomycotina</taxon>
        <taxon>Sordariomycetes</taxon>
        <taxon>Sordariomycetidae</taxon>
        <taxon>Sordariales</taxon>
        <taxon>Podosporaceae</taxon>
        <taxon>Triangularia</taxon>
    </lineage>
</organism>
<protein>
    <recommendedName>
        <fullName evidence="1">Heterokaryon incompatibility domain-containing protein</fullName>
    </recommendedName>
</protein>
<reference evidence="2" key="2">
    <citation type="submission" date="2023-05" db="EMBL/GenBank/DDBJ databases">
        <authorList>
            <consortium name="Lawrence Berkeley National Laboratory"/>
            <person name="Steindorff A."/>
            <person name="Hensen N."/>
            <person name="Bonometti L."/>
            <person name="Westerberg I."/>
            <person name="Brannstrom I.O."/>
            <person name="Guillou S."/>
            <person name="Cros-Aarteil S."/>
            <person name="Calhoun S."/>
            <person name="Haridas S."/>
            <person name="Kuo A."/>
            <person name="Mondo S."/>
            <person name="Pangilinan J."/>
            <person name="Riley R."/>
            <person name="Labutti K."/>
            <person name="Andreopoulos B."/>
            <person name="Lipzen A."/>
            <person name="Chen C."/>
            <person name="Yanf M."/>
            <person name="Daum C."/>
            <person name="Ng V."/>
            <person name="Clum A."/>
            <person name="Ohm R."/>
            <person name="Martin F."/>
            <person name="Silar P."/>
            <person name="Natvig D."/>
            <person name="Lalanne C."/>
            <person name="Gautier V."/>
            <person name="Ament-Velasquez S.L."/>
            <person name="Kruys A."/>
            <person name="Hutchinson M.I."/>
            <person name="Powell A.J."/>
            <person name="Barry K."/>
            <person name="Miller A.N."/>
            <person name="Grigoriev I.V."/>
            <person name="Debuchy R."/>
            <person name="Gladieux P."/>
            <person name="Thoren M.H."/>
            <person name="Johannesson H."/>
        </authorList>
    </citation>
    <scope>NUCLEOTIDE SEQUENCE</scope>
    <source>
        <strain evidence="2">CBS 315.58</strain>
    </source>
</reference>
<evidence type="ECO:0000313" key="2">
    <source>
        <dbReference type="EMBL" id="KAK4204771.1"/>
    </source>
</evidence>
<accession>A0AAN7AX96</accession>
<reference evidence="2" key="1">
    <citation type="journal article" date="2023" name="Mol. Phylogenet. Evol.">
        <title>Genome-scale phylogeny and comparative genomics of the fungal order Sordariales.</title>
        <authorList>
            <person name="Hensen N."/>
            <person name="Bonometti L."/>
            <person name="Westerberg I."/>
            <person name="Brannstrom I.O."/>
            <person name="Guillou S."/>
            <person name="Cros-Aarteil S."/>
            <person name="Calhoun S."/>
            <person name="Haridas S."/>
            <person name="Kuo A."/>
            <person name="Mondo S."/>
            <person name="Pangilinan J."/>
            <person name="Riley R."/>
            <person name="LaButti K."/>
            <person name="Andreopoulos B."/>
            <person name="Lipzen A."/>
            <person name="Chen C."/>
            <person name="Yan M."/>
            <person name="Daum C."/>
            <person name="Ng V."/>
            <person name="Clum A."/>
            <person name="Steindorff A."/>
            <person name="Ohm R.A."/>
            <person name="Martin F."/>
            <person name="Silar P."/>
            <person name="Natvig D.O."/>
            <person name="Lalanne C."/>
            <person name="Gautier V."/>
            <person name="Ament-Velasquez S.L."/>
            <person name="Kruys A."/>
            <person name="Hutchinson M.I."/>
            <person name="Powell A.J."/>
            <person name="Barry K."/>
            <person name="Miller A.N."/>
            <person name="Grigoriev I.V."/>
            <person name="Debuchy R."/>
            <person name="Gladieux P."/>
            <person name="Hiltunen Thoren M."/>
            <person name="Johannesson H."/>
        </authorList>
    </citation>
    <scope>NUCLEOTIDE SEQUENCE</scope>
    <source>
        <strain evidence="2">CBS 315.58</strain>
    </source>
</reference>
<dbReference type="InterPro" id="IPR010730">
    <property type="entry name" value="HET"/>
</dbReference>
<name>A0AAN7AX96_9PEZI</name>
<dbReference type="AlphaFoldDB" id="A0AAN7AX96"/>
<feature type="domain" description="Heterokaryon incompatibility" evidence="1">
    <location>
        <begin position="27"/>
        <end position="80"/>
    </location>
</feature>
<dbReference type="PANTHER" id="PTHR33112:SF15">
    <property type="entry name" value="HETEROKARYON INCOMPATIBILITY DOMAIN-CONTAINING PROTEIN"/>
    <property type="match status" value="1"/>
</dbReference>
<gene>
    <name evidence="2" type="ORF">QBC40DRAFT_303346</name>
</gene>
<proteinExistence type="predicted"/>
<sequence length="320" mass="36935">MPTRILRITPNSVRLLLSEEYPPNSQYATLSHCWGTLEFLTLTTKNLDVFRMNIPSECLPKTFLDAIGICRYLRIDYLWVYGNAYLNIAATSAEDARVGCFFDRDKRWRCQVLSSKWNSILNVCRASEQYSPGSSHHVDNKLAERGRVVQERYLSRRTLHFTNDEVYWECDENPASEVWPCGYPAIKPYPSLMPGYTPFTLRRRSLIGRWKELVQQYSQASLSYEKDRLTAISGLARHIGSTTNDRFLAGLWQETFAEDLLWRLKRVDDLARLQELQSRGRIKPPTAPTWSWASLEIDLVNTGVSGYTRMNWDTEAAGTV</sequence>
<dbReference type="Proteomes" id="UP001303160">
    <property type="component" value="Unassembled WGS sequence"/>
</dbReference>
<dbReference type="EMBL" id="MU863880">
    <property type="protein sequence ID" value="KAK4204771.1"/>
    <property type="molecule type" value="Genomic_DNA"/>
</dbReference>